<accession>A0A1I1WHV4</accession>
<dbReference type="OrthoDB" id="5519656at2"/>
<reference evidence="2" key="1">
    <citation type="submission" date="2016-10" db="EMBL/GenBank/DDBJ databases">
        <authorList>
            <person name="Varghese N."/>
            <person name="Submissions S."/>
        </authorList>
    </citation>
    <scope>NUCLEOTIDE SEQUENCE [LARGE SCALE GENOMIC DNA]</scope>
    <source>
        <strain evidence="2">ATCC 25963</strain>
    </source>
</reference>
<keyword evidence="2" id="KW-1185">Reference proteome</keyword>
<sequence length="146" mass="15853">MPRKVIFLDIDGVMNDLGTKSARSGLAGWLDPDHVAVLNEVVRATGAVVVLSSSWRLAMPLDALRLAFAEAGCVAELLDVTPDLDRARRGREIAAWLAVQPEPPVRYAILDDSFDMPELPGKLVKTSREVGLTAREVPRLLALLAD</sequence>
<name>A0A1I1WHV4_9BACT</name>
<evidence type="ECO:0000313" key="2">
    <source>
        <dbReference type="Proteomes" id="UP000199400"/>
    </source>
</evidence>
<dbReference type="Pfam" id="PF18143">
    <property type="entry name" value="HAD_SAK_2"/>
    <property type="match status" value="1"/>
</dbReference>
<dbReference type="RefSeq" id="WP_096326130.1">
    <property type="nucleotide sequence ID" value="NZ_FOMX01000006.1"/>
</dbReference>
<dbReference type="EMBL" id="FOMX01000006">
    <property type="protein sequence ID" value="SFD94736.1"/>
    <property type="molecule type" value="Genomic_DNA"/>
</dbReference>
<proteinExistence type="predicted"/>
<evidence type="ECO:0000313" key="1">
    <source>
        <dbReference type="EMBL" id="SFD94736.1"/>
    </source>
</evidence>
<dbReference type="AlphaFoldDB" id="A0A1I1WHV4"/>
<dbReference type="Proteomes" id="UP000199400">
    <property type="component" value="Unassembled WGS sequence"/>
</dbReference>
<gene>
    <name evidence="1" type="ORF">SAMN02745121_02374</name>
</gene>
<protein>
    <submittedName>
        <fullName evidence="1">Uncharacterized protein</fullName>
    </submittedName>
</protein>
<organism evidence="1 2">
    <name type="scientific">Nannocystis exedens</name>
    <dbReference type="NCBI Taxonomy" id="54"/>
    <lineage>
        <taxon>Bacteria</taxon>
        <taxon>Pseudomonadati</taxon>
        <taxon>Myxococcota</taxon>
        <taxon>Polyangia</taxon>
        <taxon>Nannocystales</taxon>
        <taxon>Nannocystaceae</taxon>
        <taxon>Nannocystis</taxon>
    </lineage>
</organism>